<reference evidence="4" key="1">
    <citation type="submission" date="2021-09" db="EMBL/GenBank/DDBJ databases">
        <authorList>
            <consortium name="AG Swart"/>
            <person name="Singh M."/>
            <person name="Singh A."/>
            <person name="Seah K."/>
            <person name="Emmerich C."/>
        </authorList>
    </citation>
    <scope>NUCLEOTIDE SEQUENCE</scope>
    <source>
        <strain evidence="4">ATCC30299</strain>
    </source>
</reference>
<dbReference type="GO" id="GO:0003677">
    <property type="term" value="F:DNA binding"/>
    <property type="evidence" value="ECO:0007669"/>
    <property type="project" value="InterPro"/>
</dbReference>
<feature type="region of interest" description="Disordered" evidence="2">
    <location>
        <begin position="165"/>
        <end position="196"/>
    </location>
</feature>
<evidence type="ECO:0000259" key="3">
    <source>
        <dbReference type="PROSITE" id="PS51213"/>
    </source>
</evidence>
<feature type="domain" description="ELK" evidence="3">
    <location>
        <begin position="288"/>
        <end position="308"/>
    </location>
</feature>
<evidence type="ECO:0000256" key="1">
    <source>
        <dbReference type="SAM" id="Coils"/>
    </source>
</evidence>
<dbReference type="Proteomes" id="UP001162131">
    <property type="component" value="Unassembled WGS sequence"/>
</dbReference>
<gene>
    <name evidence="4" type="ORF">BSTOLATCC_MIC53517</name>
</gene>
<comment type="caution">
    <text evidence="4">The sequence shown here is derived from an EMBL/GenBank/DDBJ whole genome shotgun (WGS) entry which is preliminary data.</text>
</comment>
<proteinExistence type="predicted"/>
<dbReference type="EMBL" id="CAJZBQ010000053">
    <property type="protein sequence ID" value="CAG9331447.1"/>
    <property type="molecule type" value="Genomic_DNA"/>
</dbReference>
<feature type="compositionally biased region" description="Polar residues" evidence="2">
    <location>
        <begin position="169"/>
        <end position="194"/>
    </location>
</feature>
<keyword evidence="1" id="KW-0175">Coiled coil</keyword>
<evidence type="ECO:0000313" key="4">
    <source>
        <dbReference type="EMBL" id="CAG9331447.1"/>
    </source>
</evidence>
<dbReference type="PROSITE" id="PS51213">
    <property type="entry name" value="ELK"/>
    <property type="match status" value="1"/>
</dbReference>
<evidence type="ECO:0000256" key="2">
    <source>
        <dbReference type="SAM" id="MobiDB-lite"/>
    </source>
</evidence>
<keyword evidence="5" id="KW-1185">Reference proteome</keyword>
<dbReference type="AlphaFoldDB" id="A0AAU9K0M5"/>
<evidence type="ECO:0000313" key="5">
    <source>
        <dbReference type="Proteomes" id="UP001162131"/>
    </source>
</evidence>
<name>A0AAU9K0M5_9CILI</name>
<organism evidence="4 5">
    <name type="scientific">Blepharisma stoltei</name>
    <dbReference type="NCBI Taxonomy" id="1481888"/>
    <lineage>
        <taxon>Eukaryota</taxon>
        <taxon>Sar</taxon>
        <taxon>Alveolata</taxon>
        <taxon>Ciliophora</taxon>
        <taxon>Postciliodesmatophora</taxon>
        <taxon>Heterotrichea</taxon>
        <taxon>Heterotrichida</taxon>
        <taxon>Blepharismidae</taxon>
        <taxon>Blepharisma</taxon>
    </lineage>
</organism>
<protein>
    <recommendedName>
        <fullName evidence="3">ELK domain-containing protein</fullName>
    </recommendedName>
</protein>
<dbReference type="InterPro" id="IPR005539">
    <property type="entry name" value="ELK_dom"/>
</dbReference>
<sequence length="496" mass="55850">MTDTSTLLAEFFKTIAEMQNTVQDEITKIFEGLIDEAENMYNNYQNESVGTKKRKIEIPATQAIQLNSTNNLGTKHKIEIPIPQAIQPIPISNFGAKPKIETQAPQGIQPNHINNLGAKHKIEIPTSQAIQPTPTSNLVAKHKIEIPQAIQLNPIKKVGFKETPKVKVPSQNGNKNNFETSNPIMQTPPSNNIPDSEEKKEAKIINGQLVFVKTSSNIEAPKVKPFEFIKPLHAHVPISEPLPEIKPEIKLKLPNVPKSDYKIINCSSMINKSREIPTKRPKKEKPIDIRAELKRKYTPLLENIKEEIKKLYSKGIDPTIISKLFQISSHLVHSIGNWGQLTSNEIRGKIDLKAQVFSLLAAGASPQNICIKLNLSRGEFVNLTEEIPIYSIIKSPKAKIEFYELIKDSDLPKQTLSELTGIPQPKLWKWKEKVEANIPLSDEDSVNSDGEFSRETIKKALACLYATQSIEQAAKAAEVQNKDKILEWKRKFKEKR</sequence>
<accession>A0AAU9K0M5</accession>
<feature type="coiled-coil region" evidence="1">
    <location>
        <begin position="27"/>
        <end position="54"/>
    </location>
</feature>